<sequence length="172" mass="19743">MGEVQFKLIRNHRLEEAMTTTTALILLAVGVAITAGMGAYALTLWREINRRQAAKQDEIQRAHTNCLENLEIVASSLLQEQVDVTEGAWRCKVLLEILDPQLLERPAFRPFGEVYARTQHLHTHSARKALTPRDRMREDRERLEVEAELRQPVLKAAAEVLEFRRTWPGSLH</sequence>
<feature type="domain" description="DUF2489" evidence="2">
    <location>
        <begin position="36"/>
        <end position="159"/>
    </location>
</feature>
<proteinExistence type="predicted"/>
<dbReference type="Proteomes" id="UP000063387">
    <property type="component" value="Chromosome"/>
</dbReference>
<organism evidence="3 4">
    <name type="scientific">Halomonas chromatireducens</name>
    <dbReference type="NCBI Taxonomy" id="507626"/>
    <lineage>
        <taxon>Bacteria</taxon>
        <taxon>Pseudomonadati</taxon>
        <taxon>Pseudomonadota</taxon>
        <taxon>Gammaproteobacteria</taxon>
        <taxon>Oceanospirillales</taxon>
        <taxon>Halomonadaceae</taxon>
        <taxon>Halomonas</taxon>
    </lineage>
</organism>
<feature type="transmembrane region" description="Helical" evidence="1">
    <location>
        <begin position="23"/>
        <end position="45"/>
    </location>
</feature>
<keyword evidence="1" id="KW-0812">Transmembrane</keyword>
<accession>A0A0X8HBC9</accession>
<protein>
    <recommendedName>
        <fullName evidence="2">DUF2489 domain-containing protein</fullName>
    </recommendedName>
</protein>
<evidence type="ECO:0000256" key="1">
    <source>
        <dbReference type="SAM" id="Phobius"/>
    </source>
</evidence>
<dbReference type="PATRIC" id="fig|507626.3.peg.419"/>
<dbReference type="KEGG" id="hco:LOKO_00423"/>
<reference evidence="3 4" key="1">
    <citation type="journal article" date="2016" name="Genome Announc.">
        <title>Draft Genome Sequence of 'Halomonas chromatireducens' Strain AGD 8-3, a Haloalkaliphilic Chromate- and Selenite-Reducing Gammaproteobacterium.</title>
        <authorList>
            <person name="Sharko F.S."/>
            <person name="Shapovalova A.A."/>
            <person name="Tsygankova S.V."/>
            <person name="Komova A.V."/>
            <person name="Boulygina E.S."/>
            <person name="Teslyuk A.B."/>
            <person name="Gotovtsev P.M."/>
            <person name="Namsaraev Z.B."/>
            <person name="Khijniak T.V."/>
            <person name="Nedoluzhko A.V."/>
            <person name="Vasilov R.G."/>
        </authorList>
    </citation>
    <scope>NUCLEOTIDE SEQUENCE [LARGE SCALE GENOMIC DNA]</scope>
    <source>
        <strain evidence="3 4">AGD 8-3</strain>
    </source>
</reference>
<dbReference type="Pfam" id="PF10675">
    <property type="entry name" value="DUF2489"/>
    <property type="match status" value="1"/>
</dbReference>
<name>A0A0X8HBC9_9GAMM</name>
<evidence type="ECO:0000313" key="3">
    <source>
        <dbReference type="EMBL" id="AMC99518.1"/>
    </source>
</evidence>
<dbReference type="AlphaFoldDB" id="A0A0X8HBC9"/>
<dbReference type="EMBL" id="CP014226">
    <property type="protein sequence ID" value="AMC99518.1"/>
    <property type="molecule type" value="Genomic_DNA"/>
</dbReference>
<dbReference type="InterPro" id="IPR019617">
    <property type="entry name" value="DUF2489"/>
</dbReference>
<evidence type="ECO:0000313" key="4">
    <source>
        <dbReference type="Proteomes" id="UP000063387"/>
    </source>
</evidence>
<keyword evidence="4" id="KW-1185">Reference proteome</keyword>
<evidence type="ECO:0000259" key="2">
    <source>
        <dbReference type="Pfam" id="PF10675"/>
    </source>
</evidence>
<dbReference type="STRING" id="507626.LOKO_00423"/>
<reference evidence="3 4" key="2">
    <citation type="submission" date="2016-02" db="EMBL/GenBank/DDBJ databases">
        <authorList>
            <person name="Wen L."/>
            <person name="He K."/>
            <person name="Yang H."/>
        </authorList>
    </citation>
    <scope>NUCLEOTIDE SEQUENCE [LARGE SCALE GENOMIC DNA]</scope>
    <source>
        <strain evidence="3 4">AGD 8-3</strain>
    </source>
</reference>
<keyword evidence="1" id="KW-0472">Membrane</keyword>
<keyword evidence="1" id="KW-1133">Transmembrane helix</keyword>
<gene>
    <name evidence="3" type="ORF">LOKO_00423</name>
</gene>